<feature type="domain" description="Cyclic nucleotide-binding" evidence="11">
    <location>
        <begin position="1519"/>
        <end position="1619"/>
    </location>
</feature>
<keyword evidence="13" id="KW-1185">Reference proteome</keyword>
<feature type="domain" description="Cyclic nucleotide-binding" evidence="11">
    <location>
        <begin position="1014"/>
        <end position="1114"/>
    </location>
</feature>
<evidence type="ECO:0000256" key="7">
    <source>
        <dbReference type="ARBA" id="ARBA00023286"/>
    </source>
</evidence>
<feature type="transmembrane region" description="Helical" evidence="10">
    <location>
        <begin position="72"/>
        <end position="94"/>
    </location>
</feature>
<name>A0ABD3FPZ2_9STRA</name>
<protein>
    <recommendedName>
        <fullName evidence="11">Cyclic nucleotide-binding domain-containing protein</fullName>
    </recommendedName>
</protein>
<reference evidence="12 13" key="1">
    <citation type="submission" date="2024-09" db="EMBL/GenBank/DDBJ databases">
        <title>Genome sequencing and assembly of Phytophthora oleae, isolate VK10A, causative agent of rot of olive drupes.</title>
        <authorList>
            <person name="Conti Taguali S."/>
            <person name="Riolo M."/>
            <person name="La Spada F."/>
            <person name="Cacciola S.O."/>
            <person name="Dionisio G."/>
        </authorList>
    </citation>
    <scope>NUCLEOTIDE SEQUENCE [LARGE SCALE GENOMIC DNA]</scope>
    <source>
        <strain evidence="12 13">VK10A</strain>
    </source>
</reference>
<feature type="transmembrane region" description="Helical" evidence="10">
    <location>
        <begin position="796"/>
        <end position="816"/>
    </location>
</feature>
<feature type="transmembrane region" description="Helical" evidence="10">
    <location>
        <begin position="366"/>
        <end position="390"/>
    </location>
</feature>
<dbReference type="EMBL" id="JBIMZQ010000013">
    <property type="protein sequence ID" value="KAL3667689.1"/>
    <property type="molecule type" value="Genomic_DNA"/>
</dbReference>
<evidence type="ECO:0000313" key="13">
    <source>
        <dbReference type="Proteomes" id="UP001632037"/>
    </source>
</evidence>
<dbReference type="PROSITE" id="PS00888">
    <property type="entry name" value="CNMP_BINDING_1"/>
    <property type="match status" value="1"/>
</dbReference>
<dbReference type="GO" id="GO:0016020">
    <property type="term" value="C:membrane"/>
    <property type="evidence" value="ECO:0007669"/>
    <property type="project" value="UniProtKB-SubCell"/>
</dbReference>
<comment type="caution">
    <text evidence="12">The sequence shown here is derived from an EMBL/GenBank/DDBJ whole genome shotgun (WGS) entry which is preliminary data.</text>
</comment>
<proteinExistence type="predicted"/>
<feature type="transmembrane region" description="Helical" evidence="10">
    <location>
        <begin position="911"/>
        <end position="931"/>
    </location>
</feature>
<dbReference type="InterPro" id="IPR050866">
    <property type="entry name" value="CNG_cation_channel"/>
</dbReference>
<evidence type="ECO:0000259" key="11">
    <source>
        <dbReference type="PROSITE" id="PS50042"/>
    </source>
</evidence>
<sequence length="2813" mass="319408">MTYKVYASGPRQSTVPVKGPPVGDCSTVYIPKKATRHQTRVFSKSWQRLYRRTFAPVEKIYKRLSWTTRQTIRVGISLCAVLYVFLSVPFRIAFYYDPYEKHEAAHVEQWTAELSVFAVLDALADSIGIIEFLRFYRVQRGMLTRFRSFDPGRTLSRIESAFQGDKMLTRGSSFNGLRRGKTKWTLASIGKAATEPGNSADDSISQRIVVRDRTLKFVLEIIALIPVEIIPYASGTFNALHLVRITKLCRLYRLRYCVERFANIYSDRTWVQHISSTGIDSLVRNIGVCAGLCHWVACGYMMIGHAHCGISLEACDEKIETSWVVRDRLFGATVARKYCRTLYWASRMLVLLGYDDVTPVSDAETVYAVFVTILGALFGSSLLAAFLFIFRFRNARYAAFATHVDNAREYMKSQNIPRTLRRQVIAYFNYSWNTHHSLDSEEALHLMPKHLQSKVVSTLKASRIKQVCFLVKESVEFINLLAAALVRRVYSPMDQIIEPKFNAQMFFVIRGRVALSAFNGSNPKECQTGDFFADTCLLFPEKFEEKAIAKTFCELYVLAKAKFDDTMTDFYRETEPEVRARMAETHEKHTVQLRKTKKLLGMRTRGASGNGASFGGSSHSITADSDATSTHLNHKVGWRFPGSSFRVHWDAARLFATLYVAFEVPYYSVFVAMTEDQHMFGEQPVMGLRYTTTLLIEAFFGVHLILRSRFLVHLDPIVMLAVDDPELIFAAYKANGFFPDLIAWIPVGIILESLTTAYGQQYSSFARLLRLLRLREIPELVWNVCDYYSVSSKAHLVISLILGVTFMLHVVGCVWFEMAWIPHGETLDAATESTMLTMTRGECLQQATLFGNCSWVIFDCYANIGEAFPAQDPESTYRASFAYMRSVYWAIVTLTAVGYGDIVAYSSAESFFAALWVFVGGIINFGVVGAMSSTISNAMAPHHHHIEKLNALNSILERMDISEKLSTEIRRFYHHEFTERKKAYESQLLSHLPDHLCYEISSLLHSEAVKSVSLFDSASIEFLKEVTGKFRHRTYQNGDTICLEGNVCREFLVLLHGSKVNVFFRSRKVPIRALHEGDCYGVNCFLLRRPHSATLAAASLVHASVMTREQFDVIQRKFEDDLRDMREEAQTLWVEQQKNMKRIVHNLEKLKLQPHMVSTATLFYIGDISVNTISAGKEVKVERDVHAARNRLQSLWHAAITCWNVYNAVFVIIRICFHSHLHYSNASIWIADLCCDACFAVDIYLRLFYFGCPEAGVENLVNRLEMDRQFLRSSAFKWNLVASLPIYIPYSSGSMAASLARLPRLIRCIDLVAYLDDVIVQIQQHFASHNVYAYLSPAKLMIILVLVAHYVACIFFLISEHECHHVERCWMEHDHMLHQYHHSVPMLYAKTFYWAITTLLLVGSREIVPRDTAGTLWTGFTCLCCTFIIGHIVGEISELILELGKETKQYKARIASFDSFAKEHELPEGLRKRVVFFFRLQFEQTKGLDMHHTTHDLSANLQLKFMLEIYGHSIALMPISRFLTASQVNNLALRLKSELFIPGDSILVEGTFGSRLCILRKGLGAVFWSTSVTNVAVLMEGALFGEVAFFLSGQRRLATVRAITSCEVLYVIKHDWQELWATTGDLSDIQVQKHALHAIFDWVHARLYRYQRSCLRTANKAKRLLAARHHTPTSLHATAAAATGTIRAKTRLSAVLLNHHDHSDPHLSSFHAPSRPVLTKHLSVSSEMQLLERKTRYIQAKTEKCAKKFRPAIEAMQAHRRSSSMISGRSLRSSISKGSTASGMYRSTIGDPVAPISHSHSTSGSDIRMLQFMVDASPVNKLVRECLLDDHLRAVENECWARFKLLSASQYIVNRLLEELVPKESMFMHLGVSGSAERRTQIKVNSTRGKLVRTRSYRYDELANKKQRVHSLALEASPSALLSGPNTAKKWKAAAMAASPNLGSILSKENGGMRNRRFSVATAIAPSQQVRVKRVAPPKAEPAARLGRMLRCHSLPQFDRDFFDKISREEDGMLSMVTPQTGIDFEVLQRCQRPEYSSHLMLFHQYRAWKDQRRSVVVPDQQKTTISRRHVNDARSSSTRETSRDARSPATGSRLQLSSQQALQAARIELQAKEFIKVVKQMGKGWDVVMLLVAVYHLVVTPFKVCFSHDFSQLPGGVLRGWSGFEIFLDLLCVFDVAYKLRNSSTAHEGGITTLTSTRRRGFRDALSNPALRTDILAMFPLELLLLAENIRVPLPYASIHGETEISWWTTRWLLRMNRMLLVGRIEPLSEQLFQFMIYDRKIPVNEAFLYFLRGLSSWLTMGHLLACIWFVTSDLGFYHYGTSWLSTSGMLTFIGEITEAEAHERRLSEVLSGFSLEAISLSRKYLRSLLFSLECISTLFSGDILSMNPAELLAEIAITLWSIYIYGALVGAQGELLDARAKREAAFEQTLSELQHYLVQNEVPKGIKRQVKAYYARLWRRRKGEAEFAAVEKVSRALYEDVVLSTVRSFAVQVMAFRALDEQFLRALLVCLEYVVCSENEEVFVLGDMDRNMYFIAHGRVLVRLGSSESTRERGEFFGELALLYGIPRLETCVALSVTELYRLDHEPYEKLLREFPEYRARNKLAWTTHSSGSIRDRSIVEEVLRCFRQFSPFGVAVNSNTQEPTPLNISTLVSMEDIAANAERVDAQLPHSYIYRSAMELLSRLSKVDPLQAKDLFLKSRDGARKQLKAALGVVTARHEDPDEVRSFNSRCPSPRDDKDTERHSDSLEQLEAAVAELSTPSSISKSPSLRLIERRPSTPVAFETMDAPLQVPELRRGSTITDISSEVEQN</sequence>
<organism evidence="12 13">
    <name type="scientific">Phytophthora oleae</name>
    <dbReference type="NCBI Taxonomy" id="2107226"/>
    <lineage>
        <taxon>Eukaryota</taxon>
        <taxon>Sar</taxon>
        <taxon>Stramenopiles</taxon>
        <taxon>Oomycota</taxon>
        <taxon>Peronosporomycetes</taxon>
        <taxon>Peronosporales</taxon>
        <taxon>Peronosporaceae</taxon>
        <taxon>Phytophthora</taxon>
    </lineage>
</organism>
<feature type="domain" description="Cyclic nucleotide-binding" evidence="11">
    <location>
        <begin position="2497"/>
        <end position="2604"/>
    </location>
</feature>
<feature type="transmembrane region" description="Helical" evidence="10">
    <location>
        <begin position="1414"/>
        <end position="1433"/>
    </location>
</feature>
<evidence type="ECO:0000256" key="3">
    <source>
        <dbReference type="ARBA" id="ARBA00022692"/>
    </source>
</evidence>
<feature type="transmembrane region" description="Helical" evidence="10">
    <location>
        <begin position="1379"/>
        <end position="1402"/>
    </location>
</feature>
<evidence type="ECO:0000256" key="2">
    <source>
        <dbReference type="ARBA" id="ARBA00022448"/>
    </source>
</evidence>
<feature type="compositionally biased region" description="Basic and acidic residues" evidence="9">
    <location>
        <begin position="2736"/>
        <end position="2748"/>
    </location>
</feature>
<dbReference type="CDD" id="cd00038">
    <property type="entry name" value="CAP_ED"/>
    <property type="match status" value="4"/>
</dbReference>
<evidence type="ECO:0000256" key="5">
    <source>
        <dbReference type="ARBA" id="ARBA00023065"/>
    </source>
</evidence>
<dbReference type="SMART" id="SM00100">
    <property type="entry name" value="cNMP"/>
    <property type="match status" value="4"/>
</dbReference>
<dbReference type="InterPro" id="IPR005821">
    <property type="entry name" value="Ion_trans_dom"/>
</dbReference>
<dbReference type="Proteomes" id="UP001632037">
    <property type="component" value="Unassembled WGS sequence"/>
</dbReference>
<dbReference type="SUPFAM" id="SSF81324">
    <property type="entry name" value="Voltage-gated potassium channels"/>
    <property type="match status" value="4"/>
</dbReference>
<evidence type="ECO:0000256" key="6">
    <source>
        <dbReference type="ARBA" id="ARBA00023136"/>
    </source>
</evidence>
<keyword evidence="2" id="KW-0813">Transport</keyword>
<dbReference type="Pfam" id="PF00027">
    <property type="entry name" value="cNMP_binding"/>
    <property type="match status" value="3"/>
</dbReference>
<evidence type="ECO:0000256" key="8">
    <source>
        <dbReference type="ARBA" id="ARBA00023303"/>
    </source>
</evidence>
<evidence type="ECO:0000256" key="1">
    <source>
        <dbReference type="ARBA" id="ARBA00004141"/>
    </source>
</evidence>
<keyword evidence="5" id="KW-0406">Ion transport</keyword>
<feature type="transmembrane region" description="Helical" evidence="10">
    <location>
        <begin position="114"/>
        <end position="136"/>
    </location>
</feature>
<dbReference type="PANTHER" id="PTHR45638:SF11">
    <property type="entry name" value="CYCLIC NUCLEOTIDE-GATED CATION CHANNEL SUBUNIT A"/>
    <property type="match status" value="1"/>
</dbReference>
<dbReference type="PROSITE" id="PS50042">
    <property type="entry name" value="CNMP_BINDING_3"/>
    <property type="match status" value="3"/>
</dbReference>
<dbReference type="InterPro" id="IPR013099">
    <property type="entry name" value="K_chnl_dom"/>
</dbReference>
<dbReference type="InterPro" id="IPR014710">
    <property type="entry name" value="RmlC-like_jellyroll"/>
</dbReference>
<dbReference type="InterPro" id="IPR018488">
    <property type="entry name" value="cNMP-bd_CS"/>
</dbReference>
<evidence type="ECO:0000256" key="10">
    <source>
        <dbReference type="SAM" id="Phobius"/>
    </source>
</evidence>
<dbReference type="Gene3D" id="1.10.287.70">
    <property type="match status" value="4"/>
</dbReference>
<dbReference type="InterPro" id="IPR018490">
    <property type="entry name" value="cNMP-bd_dom_sf"/>
</dbReference>
<dbReference type="Pfam" id="PF07885">
    <property type="entry name" value="Ion_trans_2"/>
    <property type="match status" value="1"/>
</dbReference>
<feature type="region of interest" description="Disordered" evidence="9">
    <location>
        <begin position="2721"/>
        <end position="2748"/>
    </location>
</feature>
<dbReference type="Gene3D" id="1.10.287.630">
    <property type="entry name" value="Helix hairpin bin"/>
    <property type="match status" value="4"/>
</dbReference>
<dbReference type="SUPFAM" id="SSF51206">
    <property type="entry name" value="cAMP-binding domain-like"/>
    <property type="match status" value="4"/>
</dbReference>
<evidence type="ECO:0000313" key="12">
    <source>
        <dbReference type="EMBL" id="KAL3667689.1"/>
    </source>
</evidence>
<dbReference type="Gene3D" id="2.60.120.10">
    <property type="entry name" value="Jelly Rolls"/>
    <property type="match status" value="4"/>
</dbReference>
<keyword evidence="7" id="KW-1071">Ligand-gated ion channel</keyword>
<gene>
    <name evidence="12" type="ORF">V7S43_007242</name>
</gene>
<dbReference type="GO" id="GO:0034220">
    <property type="term" value="P:monoatomic ion transmembrane transport"/>
    <property type="evidence" value="ECO:0007669"/>
    <property type="project" value="UniProtKB-KW"/>
</dbReference>
<feature type="transmembrane region" description="Helical" evidence="10">
    <location>
        <begin position="887"/>
        <end position="905"/>
    </location>
</feature>
<keyword evidence="6 10" id="KW-0472">Membrane</keyword>
<evidence type="ECO:0000256" key="4">
    <source>
        <dbReference type="ARBA" id="ARBA00022989"/>
    </source>
</evidence>
<comment type="subcellular location">
    <subcellularLocation>
        <location evidence="1">Membrane</location>
        <topology evidence="1">Multi-pass membrane protein</topology>
    </subcellularLocation>
</comment>
<accession>A0ABD3FPZ2</accession>
<feature type="transmembrane region" description="Helical" evidence="10">
    <location>
        <begin position="687"/>
        <end position="706"/>
    </location>
</feature>
<keyword evidence="4 10" id="KW-1133">Transmembrane helix</keyword>
<dbReference type="Pfam" id="PF00520">
    <property type="entry name" value="Ion_trans"/>
    <property type="match status" value="1"/>
</dbReference>
<evidence type="ECO:0000256" key="9">
    <source>
        <dbReference type="SAM" id="MobiDB-lite"/>
    </source>
</evidence>
<feature type="transmembrane region" description="Helical" evidence="10">
    <location>
        <begin position="1340"/>
        <end position="1359"/>
    </location>
</feature>
<keyword evidence="8" id="KW-0407">Ion channel</keyword>
<keyword evidence="3 10" id="KW-0812">Transmembrane</keyword>
<feature type="region of interest" description="Disordered" evidence="9">
    <location>
        <begin position="2060"/>
        <end position="2094"/>
    </location>
</feature>
<dbReference type="PANTHER" id="PTHR45638">
    <property type="entry name" value="CYCLIC NUCLEOTIDE-GATED CATION CHANNEL SUBUNIT A"/>
    <property type="match status" value="1"/>
</dbReference>
<dbReference type="InterPro" id="IPR000595">
    <property type="entry name" value="cNMP-bd_dom"/>
</dbReference>